<reference evidence="1 2" key="1">
    <citation type="submission" date="2015-04" db="EMBL/GenBank/DDBJ databases">
        <title>Genome sequence of aromatic hydrocarbons-degrading Sphingobium chungbukense DJ77.</title>
        <authorList>
            <person name="Kim Y.-C."/>
            <person name="Chae J.-C."/>
        </authorList>
    </citation>
    <scope>NUCLEOTIDE SEQUENCE [LARGE SCALE GENOMIC DNA]</scope>
    <source>
        <strain evidence="1 2">DJ77</strain>
    </source>
</reference>
<dbReference type="Proteomes" id="UP000033874">
    <property type="component" value="Unassembled WGS sequence"/>
</dbReference>
<comment type="caution">
    <text evidence="1">The sequence shown here is derived from an EMBL/GenBank/DDBJ whole genome shotgun (WGS) entry which is preliminary data.</text>
</comment>
<organism evidence="1 2">
    <name type="scientific">Sphingobium chungbukense</name>
    <dbReference type="NCBI Taxonomy" id="56193"/>
    <lineage>
        <taxon>Bacteria</taxon>
        <taxon>Pseudomonadati</taxon>
        <taxon>Pseudomonadota</taxon>
        <taxon>Alphaproteobacteria</taxon>
        <taxon>Sphingomonadales</taxon>
        <taxon>Sphingomonadaceae</taxon>
        <taxon>Sphingobium</taxon>
    </lineage>
</organism>
<dbReference type="AlphaFoldDB" id="A0A0M3ANT1"/>
<dbReference type="EMBL" id="LBIC01000009">
    <property type="protein sequence ID" value="KKW90591.1"/>
    <property type="molecule type" value="Genomic_DNA"/>
</dbReference>
<name>A0A0M3ANT1_9SPHN</name>
<gene>
    <name evidence="1" type="ORF">YP76_18550</name>
</gene>
<keyword evidence="2" id="KW-1185">Reference proteome</keyword>
<proteinExistence type="predicted"/>
<dbReference type="PATRIC" id="fig|56193.3.peg.3891"/>
<accession>A0A0M3ANT1</accession>
<protein>
    <submittedName>
        <fullName evidence="1">Uncharacterized protein</fullName>
    </submittedName>
</protein>
<evidence type="ECO:0000313" key="1">
    <source>
        <dbReference type="EMBL" id="KKW90591.1"/>
    </source>
</evidence>
<evidence type="ECO:0000313" key="2">
    <source>
        <dbReference type="Proteomes" id="UP000033874"/>
    </source>
</evidence>
<sequence length="75" mass="8078">MPKAFSNRIAISADRFALLFSKVLNACLDTPKCSAKAVTLTCAGSTISDFNQSPTWTASEECILSAMIVLQIHID</sequence>